<evidence type="ECO:0000256" key="11">
    <source>
        <dbReference type="SAM" id="SignalP"/>
    </source>
</evidence>
<evidence type="ECO:0000256" key="4">
    <source>
        <dbReference type="ARBA" id="ARBA00022729"/>
    </source>
</evidence>
<evidence type="ECO:0000313" key="15">
    <source>
        <dbReference type="Proteomes" id="UP000277671"/>
    </source>
</evidence>
<dbReference type="PROSITE" id="PS51892">
    <property type="entry name" value="SUBTILASE"/>
    <property type="match status" value="1"/>
</dbReference>
<reference evidence="14 15" key="1">
    <citation type="submission" date="2018-10" db="EMBL/GenBank/DDBJ databases">
        <title>Sequencing the genomes of 1000 actinobacteria strains.</title>
        <authorList>
            <person name="Klenk H.-P."/>
        </authorList>
    </citation>
    <scope>NUCLEOTIDE SEQUENCE [LARGE SCALE GENOMIC DNA]</scope>
    <source>
        <strain evidence="14 15">DSM 45175</strain>
    </source>
</reference>
<dbReference type="InterPro" id="IPR000209">
    <property type="entry name" value="Peptidase_S8/S53_dom"/>
</dbReference>
<feature type="active site" description="Charge relay system" evidence="7 8">
    <location>
        <position position="245"/>
    </location>
</feature>
<feature type="active site" description="Charge relay system" evidence="7 8">
    <location>
        <position position="451"/>
    </location>
</feature>
<evidence type="ECO:0000259" key="13">
    <source>
        <dbReference type="Pfam" id="PF02225"/>
    </source>
</evidence>
<keyword evidence="15" id="KW-1185">Reference proteome</keyword>
<feature type="chain" id="PRO_5019747128" evidence="11">
    <location>
        <begin position="20"/>
        <end position="1246"/>
    </location>
</feature>
<organism evidence="14 15">
    <name type="scientific">Micromonospora pisi</name>
    <dbReference type="NCBI Taxonomy" id="589240"/>
    <lineage>
        <taxon>Bacteria</taxon>
        <taxon>Bacillati</taxon>
        <taxon>Actinomycetota</taxon>
        <taxon>Actinomycetes</taxon>
        <taxon>Micromonosporales</taxon>
        <taxon>Micromonosporaceae</taxon>
        <taxon>Micromonospora</taxon>
    </lineage>
</organism>
<evidence type="ECO:0000256" key="9">
    <source>
        <dbReference type="RuleBase" id="RU003355"/>
    </source>
</evidence>
<dbReference type="Gene3D" id="3.50.30.30">
    <property type="match status" value="1"/>
</dbReference>
<evidence type="ECO:0000256" key="1">
    <source>
        <dbReference type="ARBA" id="ARBA00011073"/>
    </source>
</evidence>
<sequence length="1246" mass="128822">MVAAVTTLAIAATAAPASAAAGSHAPTAAGTGAASAVGATRTPGATDRTPRTVTLITGDRVTVGAAAGDLTAVTVRGPGGRASGARITTVGTDTYVYPDAAVPYVAAGLLDEDLFNVTRLLADGYDDAHTDRLPLIVSYTDAAARSRTQAVPAGAERVRGLESIQGAALTARRDRAAEFWAGLTGTGPATTRAKAERPGLAAGISKVWLDGKVRAALADTTAQIGAPAVWSGGNTGVGVPVAVLDTGVDLGHPDLVGRVAESASFVPGEEVTDRNGHGTHVASTIAGSGAASGGAERGVAPGAELHVGKVLDDTGGGQDSWIIAGMEWAARDQHAKVISMSLGGAPTDGTDPLSQAVDRLSAETGALFTIAAGNSGPDMQMVGAPGAADAALTVGAVDSLDRLAVFSSRGPRRGDNGLKPELTAPGVDVLAARSQYAAEGEGYYQTMSGTSMATPHVAGAAALLAAAHPDWTGSQLKDALVSTTKITQRYDAYFAGSGRLDVSAAVAGTVFASGTVFTDLDWPYAPGQRVDQEVTYTNTGDAPVTLDLRVNAPTAPAGLFTLPAGQVTVPARGTSTVVVAVDLDLLADDKYSSGMVVATGPSGAPSVHTVVGINKEGERVDLTLKTRGPDGKALAGTVMIKDIVRDVVPRLYPVDASGTLEVSLPPSTYSAWMYADVPGAGGPYSLGRAVLAEPEIELSRDSTVTLDGRRLHRVEAIAPQVTATAQVRLDYFRSYPGRYPLADNYVVGHEYDSVWAASTGAKVSKGTFTFRARWSLVQPPLAVTANGQTFDDLLIQSGSVAFPDGRQRLDAVFAGQGAPADYDRLDVRGKVAVVRANDAVGALDQADAAAAAGAKLLLLVNNGVGRLDAWYEVADPRTPLPVASLGRDRGEELVARLGSGRTALTVEAHHAPEYVYDLVRRYNGAIPADLSYRPTRPELARVDVAFRHHRSGEGVGLRFDVSPDQPHSALSGAALPIPTQGVRTDWVTADQHNRWMELAVMPELTQTSSVVSYAGGERTDVTWFAPVARPRVLATGLTSPPVRSGEEVVVFDLPPWGDSDPHHQGMPSVAGFTQTTRLYQGDQLLAESPGGILSAPVGPDPVTLRLVTETAQDGAVLPYSTRTRTEWGFTSAPAAEGGTATLPLIQVDYQVTTDASGRAGRRAELTVAPVRLGAVAGSAGIRGVTVELSYDDGVTWQATSLSRTTDGWRTSLRAPASATFASVRTTARDGQGNTVSQTVVRAFGIR</sequence>
<dbReference type="InterPro" id="IPR003137">
    <property type="entry name" value="PA_domain"/>
</dbReference>
<feature type="signal peptide" evidence="11">
    <location>
        <begin position="1"/>
        <end position="19"/>
    </location>
</feature>
<feature type="active site" description="Charge relay system" evidence="7 8">
    <location>
        <position position="277"/>
    </location>
</feature>
<dbReference type="PROSITE" id="PS00138">
    <property type="entry name" value="SUBTILASE_SER"/>
    <property type="match status" value="1"/>
</dbReference>
<dbReference type="PANTHER" id="PTHR43399">
    <property type="entry name" value="SUBTILISIN-RELATED"/>
    <property type="match status" value="1"/>
</dbReference>
<dbReference type="InterPro" id="IPR023827">
    <property type="entry name" value="Peptidase_S8_Asp-AS"/>
</dbReference>
<dbReference type="SUPFAM" id="SSF52743">
    <property type="entry name" value="Subtilisin-like"/>
    <property type="match status" value="1"/>
</dbReference>
<evidence type="ECO:0000256" key="5">
    <source>
        <dbReference type="ARBA" id="ARBA00022801"/>
    </source>
</evidence>
<dbReference type="PIRSF" id="PIRSF037852">
    <property type="entry name" value="Subtilisin_rel_SAV5721"/>
    <property type="match status" value="1"/>
</dbReference>
<dbReference type="PRINTS" id="PR00723">
    <property type="entry name" value="SUBTILISIN"/>
</dbReference>
<dbReference type="PROSITE" id="PS00136">
    <property type="entry name" value="SUBTILASE_ASP"/>
    <property type="match status" value="1"/>
</dbReference>
<feature type="region of interest" description="Disordered" evidence="10">
    <location>
        <begin position="21"/>
        <end position="50"/>
    </location>
</feature>
<evidence type="ECO:0000256" key="10">
    <source>
        <dbReference type="SAM" id="MobiDB-lite"/>
    </source>
</evidence>
<dbReference type="InterPro" id="IPR015500">
    <property type="entry name" value="Peptidase_S8_subtilisin-rel"/>
</dbReference>
<keyword evidence="5 8" id="KW-0378">Hydrolase</keyword>
<evidence type="ECO:0000256" key="3">
    <source>
        <dbReference type="ARBA" id="ARBA00022670"/>
    </source>
</evidence>
<dbReference type="GO" id="GO:0006508">
    <property type="term" value="P:proteolysis"/>
    <property type="evidence" value="ECO:0007669"/>
    <property type="project" value="UniProtKB-KW"/>
</dbReference>
<dbReference type="InterPro" id="IPR017296">
    <property type="entry name" value="Peptidase_S8A_SAM-P45"/>
</dbReference>
<feature type="compositionally biased region" description="Low complexity" evidence="10">
    <location>
        <begin position="21"/>
        <end position="40"/>
    </location>
</feature>
<evidence type="ECO:0000256" key="7">
    <source>
        <dbReference type="PIRSR" id="PIRSR615500-1"/>
    </source>
</evidence>
<dbReference type="Proteomes" id="UP000277671">
    <property type="component" value="Unassembled WGS sequence"/>
</dbReference>
<dbReference type="EMBL" id="RBKT01000001">
    <property type="protein sequence ID" value="RKR86946.1"/>
    <property type="molecule type" value="Genomic_DNA"/>
</dbReference>
<name>A0A495JD57_9ACTN</name>
<dbReference type="Pfam" id="PF00082">
    <property type="entry name" value="Peptidase_S8"/>
    <property type="match status" value="1"/>
</dbReference>
<keyword evidence="3 8" id="KW-0645">Protease</keyword>
<evidence type="ECO:0000313" key="14">
    <source>
        <dbReference type="EMBL" id="RKR86946.1"/>
    </source>
</evidence>
<dbReference type="InterPro" id="IPR046450">
    <property type="entry name" value="PA_dom_sf"/>
</dbReference>
<keyword evidence="4 11" id="KW-0732">Signal</keyword>
<dbReference type="Gene3D" id="3.40.50.200">
    <property type="entry name" value="Peptidase S8/S53 domain"/>
    <property type="match status" value="1"/>
</dbReference>
<dbReference type="PROSITE" id="PS00137">
    <property type="entry name" value="SUBTILASE_HIS"/>
    <property type="match status" value="1"/>
</dbReference>
<accession>A0A495JD57</accession>
<protein>
    <submittedName>
        <fullName evidence="14">PA domain-containing protein</fullName>
    </submittedName>
</protein>
<dbReference type="Pfam" id="PF02225">
    <property type="entry name" value="PA"/>
    <property type="match status" value="1"/>
</dbReference>
<dbReference type="OrthoDB" id="5167143at2"/>
<evidence type="ECO:0000256" key="2">
    <source>
        <dbReference type="ARBA" id="ARBA00022525"/>
    </source>
</evidence>
<gene>
    <name evidence="14" type="ORF">BDK92_1218</name>
</gene>
<comment type="caution">
    <text evidence="14">The sequence shown here is derived from an EMBL/GenBank/DDBJ whole genome shotgun (WGS) entry which is preliminary data.</text>
</comment>
<evidence type="ECO:0000256" key="8">
    <source>
        <dbReference type="PROSITE-ProRule" id="PRU01240"/>
    </source>
</evidence>
<feature type="domain" description="Peptidase S8/S53" evidence="12">
    <location>
        <begin position="237"/>
        <end position="484"/>
    </location>
</feature>
<dbReference type="SUPFAM" id="SSF52025">
    <property type="entry name" value="PA domain"/>
    <property type="match status" value="1"/>
</dbReference>
<dbReference type="InterPro" id="IPR051048">
    <property type="entry name" value="Peptidase_S8/S53_subtilisin"/>
</dbReference>
<feature type="domain" description="PA" evidence="13">
    <location>
        <begin position="813"/>
        <end position="893"/>
    </location>
</feature>
<evidence type="ECO:0000259" key="12">
    <source>
        <dbReference type="Pfam" id="PF00082"/>
    </source>
</evidence>
<proteinExistence type="inferred from homology"/>
<dbReference type="GO" id="GO:0004252">
    <property type="term" value="F:serine-type endopeptidase activity"/>
    <property type="evidence" value="ECO:0007669"/>
    <property type="project" value="UniProtKB-UniRule"/>
</dbReference>
<evidence type="ECO:0000256" key="6">
    <source>
        <dbReference type="ARBA" id="ARBA00022825"/>
    </source>
</evidence>
<dbReference type="InterPro" id="IPR023828">
    <property type="entry name" value="Peptidase_S8_Ser-AS"/>
</dbReference>
<comment type="similarity">
    <text evidence="1 8 9">Belongs to the peptidase S8 family.</text>
</comment>
<dbReference type="InterPro" id="IPR022398">
    <property type="entry name" value="Peptidase_S8_His-AS"/>
</dbReference>
<dbReference type="PANTHER" id="PTHR43399:SF4">
    <property type="entry name" value="CELL WALL-ASSOCIATED PROTEASE"/>
    <property type="match status" value="1"/>
</dbReference>
<keyword evidence="6 8" id="KW-0720">Serine protease</keyword>
<dbReference type="InterPro" id="IPR036852">
    <property type="entry name" value="Peptidase_S8/S53_dom_sf"/>
</dbReference>
<keyword evidence="2" id="KW-0964">Secreted</keyword>
<dbReference type="AlphaFoldDB" id="A0A495JD57"/>